<feature type="region of interest" description="Disordered" evidence="2">
    <location>
        <begin position="118"/>
        <end position="143"/>
    </location>
</feature>
<dbReference type="STRING" id="1353952.A0A165DHX0"/>
<comment type="similarity">
    <text evidence="1">Belongs to the asaB hydroxylase/desaturase family.</text>
</comment>
<evidence type="ECO:0008006" key="5">
    <source>
        <dbReference type="Google" id="ProtNLM"/>
    </source>
</evidence>
<dbReference type="PANTHER" id="PTHR34598">
    <property type="entry name" value="BLL6449 PROTEIN"/>
    <property type="match status" value="1"/>
</dbReference>
<keyword evidence="4" id="KW-1185">Reference proteome</keyword>
<evidence type="ECO:0000256" key="2">
    <source>
        <dbReference type="SAM" id="MobiDB-lite"/>
    </source>
</evidence>
<dbReference type="InParanoid" id="A0A165DHX0"/>
<evidence type="ECO:0000256" key="1">
    <source>
        <dbReference type="ARBA" id="ARBA00023604"/>
    </source>
</evidence>
<evidence type="ECO:0000313" key="3">
    <source>
        <dbReference type="EMBL" id="KZT52831.1"/>
    </source>
</evidence>
<dbReference type="Proteomes" id="UP000076842">
    <property type="component" value="Unassembled WGS sequence"/>
</dbReference>
<dbReference type="AlphaFoldDB" id="A0A165DHX0"/>
<dbReference type="PANTHER" id="PTHR34598:SF3">
    <property type="entry name" value="OXIDOREDUCTASE AN1597"/>
    <property type="match status" value="1"/>
</dbReference>
<dbReference type="NCBIfam" id="NF041278">
    <property type="entry name" value="CmcJ_NvfI_EfuI"/>
    <property type="match status" value="1"/>
</dbReference>
<reference evidence="3 4" key="1">
    <citation type="journal article" date="2016" name="Mol. Biol. Evol.">
        <title>Comparative Genomics of Early-Diverging Mushroom-Forming Fungi Provides Insights into the Origins of Lignocellulose Decay Capabilities.</title>
        <authorList>
            <person name="Nagy L.G."/>
            <person name="Riley R."/>
            <person name="Tritt A."/>
            <person name="Adam C."/>
            <person name="Daum C."/>
            <person name="Floudas D."/>
            <person name="Sun H."/>
            <person name="Yadav J.S."/>
            <person name="Pangilinan J."/>
            <person name="Larsson K.H."/>
            <person name="Matsuura K."/>
            <person name="Barry K."/>
            <person name="Labutti K."/>
            <person name="Kuo R."/>
            <person name="Ohm R.A."/>
            <person name="Bhattacharya S.S."/>
            <person name="Shirouzu T."/>
            <person name="Yoshinaga Y."/>
            <person name="Martin F.M."/>
            <person name="Grigoriev I.V."/>
            <person name="Hibbett D.S."/>
        </authorList>
    </citation>
    <scope>NUCLEOTIDE SEQUENCE [LARGE SCALE GENOMIC DNA]</scope>
    <source>
        <strain evidence="3 4">HHB12733</strain>
    </source>
</reference>
<gene>
    <name evidence="3" type="ORF">CALCODRAFT_501827</name>
</gene>
<dbReference type="OrthoDB" id="412788at2759"/>
<dbReference type="GO" id="GO:0016491">
    <property type="term" value="F:oxidoreductase activity"/>
    <property type="evidence" value="ECO:0007669"/>
    <property type="project" value="InterPro"/>
</dbReference>
<feature type="compositionally biased region" description="Basic and acidic residues" evidence="2">
    <location>
        <begin position="118"/>
        <end position="130"/>
    </location>
</feature>
<organism evidence="3 4">
    <name type="scientific">Calocera cornea HHB12733</name>
    <dbReference type="NCBI Taxonomy" id="1353952"/>
    <lineage>
        <taxon>Eukaryota</taxon>
        <taxon>Fungi</taxon>
        <taxon>Dikarya</taxon>
        <taxon>Basidiomycota</taxon>
        <taxon>Agaricomycotina</taxon>
        <taxon>Dacrymycetes</taxon>
        <taxon>Dacrymycetales</taxon>
        <taxon>Dacrymycetaceae</taxon>
        <taxon>Calocera</taxon>
    </lineage>
</organism>
<sequence length="288" mass="32761">MPVATPQTVSALVPFLSPALKEKPYFTSSSPDSNIVSEEHAVQITDLRSLPVSELDAFTTDTSGFQWVKHASALHGDELFDEDKIRNEYYPEVDAFLKSLLGAKRTFIFDHTTRRAPPRGEKVEFGRDPQARGPVPRAHVDQTPKAGAERVFVHMGEEAERLSKGRVQIVNVWRPIRGPIRDYPLAVADYRSLHPDTDLQATDLRYPHRTGETYSIRFGAHQRWYYISDQQPDDVLLLKCYESEVDAVDGVPRALLTPHTAFYNKESEGMEFEPRQSIEVRALVFYTE</sequence>
<proteinExistence type="inferred from homology"/>
<name>A0A165DHX0_9BASI</name>
<evidence type="ECO:0000313" key="4">
    <source>
        <dbReference type="Proteomes" id="UP000076842"/>
    </source>
</evidence>
<accession>A0A165DHX0</accession>
<protein>
    <recommendedName>
        <fullName evidence="5">Methyltransferase</fullName>
    </recommendedName>
</protein>
<dbReference type="EMBL" id="KV424054">
    <property type="protein sequence ID" value="KZT52831.1"/>
    <property type="molecule type" value="Genomic_DNA"/>
</dbReference>
<dbReference type="InterPro" id="IPR044053">
    <property type="entry name" value="AsaB-like"/>
</dbReference>